<dbReference type="GO" id="GO:1990904">
    <property type="term" value="C:ribonucleoprotein complex"/>
    <property type="evidence" value="ECO:0007669"/>
    <property type="project" value="UniProtKB-KW"/>
</dbReference>
<accession>A0A4X1VIY3</accession>
<evidence type="ECO:0000313" key="10">
    <source>
        <dbReference type="Ensembl" id="ENSSSCP00070041433.1"/>
    </source>
</evidence>
<evidence type="ECO:0000256" key="5">
    <source>
        <dbReference type="ARBA" id="ARBA00022980"/>
    </source>
</evidence>
<dbReference type="PANTHER" id="PTHR10064:SF2">
    <property type="entry name" value="LARGE RIBOSOMAL SUBUNIT PROTEIN EL22"/>
    <property type="match status" value="1"/>
</dbReference>
<proteinExistence type="inferred from homology"/>
<reference evidence="10 11" key="1">
    <citation type="submission" date="2017-08" db="EMBL/GenBank/DDBJ databases">
        <title>USMARCv1.0.</title>
        <authorList>
            <person name="Hannum G.I."/>
            <person name="Koren S."/>
            <person name="Schroeder S.G."/>
            <person name="Chin S.C."/>
            <person name="Nonneman D.J."/>
            <person name="Becker S.A."/>
            <person name="Rosen B.D."/>
            <person name="Bickhart D.M."/>
            <person name="Putnam N.H."/>
            <person name="Green R.E."/>
            <person name="Tuggle C.K."/>
            <person name="Liu H."/>
            <person name="Rohrer G.A."/>
            <person name="Warr A."/>
            <person name="Hall R."/>
            <person name="Kim K."/>
            <person name="Hume D.A."/>
            <person name="Talbot R."/>
            <person name="Chow W."/>
            <person name="Howe K."/>
            <person name="Schwartz A.S."/>
            <person name="Watson M."/>
            <person name="Archibald A.L."/>
            <person name="Phillippy A.M."/>
            <person name="Smith T.P.L."/>
        </authorList>
    </citation>
    <scope>NUCLEOTIDE SEQUENCE [LARGE SCALE GENOMIC DNA]</scope>
</reference>
<dbReference type="Pfam" id="PF01776">
    <property type="entry name" value="Ribosomal_L22e"/>
    <property type="match status" value="1"/>
</dbReference>
<keyword evidence="6" id="KW-0687">Ribonucleoprotein</keyword>
<evidence type="ECO:0000313" key="11">
    <source>
        <dbReference type="Proteomes" id="UP000314985"/>
    </source>
</evidence>
<comment type="subunit">
    <text evidence="3">Component of the large ribosomal subunit.</text>
</comment>
<protein>
    <recommendedName>
        <fullName evidence="8">Large ribosomal subunit protein eL22</fullName>
    </recommendedName>
    <alternativeName>
        <fullName evidence="9">60S ribosomal protein L22</fullName>
    </alternativeName>
</protein>
<dbReference type="InterPro" id="IPR038526">
    <property type="entry name" value="Ribosomal_eL22_sf"/>
</dbReference>
<dbReference type="SMR" id="A0A4X1VIY3"/>
<evidence type="ECO:0000256" key="9">
    <source>
        <dbReference type="ARBA" id="ARBA00041214"/>
    </source>
</evidence>
<dbReference type="PANTHER" id="PTHR10064">
    <property type="entry name" value="60S RIBOSOMAL PROTEIN L22"/>
    <property type="match status" value="1"/>
</dbReference>
<dbReference type="AlphaFoldDB" id="A0A4X1VIY3"/>
<dbReference type="GO" id="GO:0005737">
    <property type="term" value="C:cytoplasm"/>
    <property type="evidence" value="ECO:0007669"/>
    <property type="project" value="UniProtKB-SubCell"/>
</dbReference>
<dbReference type="Gene3D" id="3.30.1360.210">
    <property type="match status" value="1"/>
</dbReference>
<organism evidence="10 11">
    <name type="scientific">Sus scrofa</name>
    <name type="common">Pig</name>
    <dbReference type="NCBI Taxonomy" id="9823"/>
    <lineage>
        <taxon>Eukaryota</taxon>
        <taxon>Metazoa</taxon>
        <taxon>Chordata</taxon>
        <taxon>Craniata</taxon>
        <taxon>Vertebrata</taxon>
        <taxon>Euteleostomi</taxon>
        <taxon>Mammalia</taxon>
        <taxon>Eutheria</taxon>
        <taxon>Laurasiatheria</taxon>
        <taxon>Artiodactyla</taxon>
        <taxon>Suina</taxon>
        <taxon>Suidae</taxon>
        <taxon>Sus</taxon>
    </lineage>
</organism>
<dbReference type="Ensembl" id="ENSSSCT00070049060.1">
    <property type="protein sequence ID" value="ENSSSCP00070041433.1"/>
    <property type="gene ID" value="ENSSSCG00070024584.1"/>
</dbReference>
<dbReference type="Ensembl" id="ENSSSCT00045053469.1">
    <property type="protein sequence ID" value="ENSSSCP00045037179.1"/>
    <property type="gene ID" value="ENSSSCG00045031387.1"/>
</dbReference>
<keyword evidence="5" id="KW-0689">Ribosomal protein</keyword>
<dbReference type="GO" id="GO:0003735">
    <property type="term" value="F:structural constituent of ribosome"/>
    <property type="evidence" value="ECO:0007669"/>
    <property type="project" value="InterPro"/>
</dbReference>
<evidence type="ECO:0000256" key="3">
    <source>
        <dbReference type="ARBA" id="ARBA00011133"/>
    </source>
</evidence>
<evidence type="ECO:0000256" key="1">
    <source>
        <dbReference type="ARBA" id="ARBA00004496"/>
    </source>
</evidence>
<dbReference type="InterPro" id="IPR002671">
    <property type="entry name" value="Ribosomal_eL22"/>
</dbReference>
<reference evidence="10" key="2">
    <citation type="submission" date="2025-05" db="UniProtKB">
        <authorList>
            <consortium name="Ensembl"/>
        </authorList>
    </citation>
    <scope>IDENTIFICATION</scope>
</reference>
<dbReference type="GO" id="GO:0006412">
    <property type="term" value="P:translation"/>
    <property type="evidence" value="ECO:0007669"/>
    <property type="project" value="InterPro"/>
</dbReference>
<dbReference type="OMA" id="FIYLEFF"/>
<evidence type="ECO:0000256" key="8">
    <source>
        <dbReference type="ARBA" id="ARBA00040613"/>
    </source>
</evidence>
<evidence type="ECO:0000256" key="6">
    <source>
        <dbReference type="ARBA" id="ARBA00023274"/>
    </source>
</evidence>
<comment type="subcellular location">
    <subcellularLocation>
        <location evidence="1">Cytoplasm</location>
    </subcellularLocation>
</comment>
<comment type="similarity">
    <text evidence="2">Belongs to the eukaryotic ribosomal protein eL22 family.</text>
</comment>
<name>A0A4X1VIY3_PIG</name>
<evidence type="ECO:0000256" key="2">
    <source>
        <dbReference type="ARBA" id="ARBA00007817"/>
    </source>
</evidence>
<dbReference type="ExpressionAtlas" id="A0A4X1VIY3">
    <property type="expression patterns" value="baseline"/>
</dbReference>
<evidence type="ECO:0000256" key="7">
    <source>
        <dbReference type="ARBA" id="ARBA00034092"/>
    </source>
</evidence>
<comment type="function">
    <text evidence="7">Component of the large ribosomal subunit. The ribosome is a large ribonucleoprotein complex responsible for the synthesis of proteins in the cell.</text>
</comment>
<dbReference type="Proteomes" id="UP000694728">
    <property type="component" value="Unplaced"/>
</dbReference>
<sequence>MAPVKKLETKGDKKKKQVLKFTLDCPHLVEDGIMDAANFEQFLQERITVNEKAGNLGGGVVIMERSKSKITYCNFRGDFFQKVFEISHPKIFDWFQVVANSKESYELCYFQINQDEEEEEDED</sequence>
<dbReference type="Proteomes" id="UP000314985">
    <property type="component" value="Chromosome 2"/>
</dbReference>
<dbReference type="GO" id="GO:0005840">
    <property type="term" value="C:ribosome"/>
    <property type="evidence" value="ECO:0007669"/>
    <property type="project" value="UniProtKB-KW"/>
</dbReference>
<evidence type="ECO:0000256" key="4">
    <source>
        <dbReference type="ARBA" id="ARBA00022490"/>
    </source>
</evidence>
<keyword evidence="4" id="KW-0963">Cytoplasm</keyword>